<feature type="signal peptide" evidence="1">
    <location>
        <begin position="1"/>
        <end position="25"/>
    </location>
</feature>
<dbReference type="Pfam" id="PF20230">
    <property type="entry name" value="DUF6588"/>
    <property type="match status" value="1"/>
</dbReference>
<dbReference type="Proteomes" id="UP001403385">
    <property type="component" value="Unassembled WGS sequence"/>
</dbReference>
<comment type="caution">
    <text evidence="2">The sequence shown here is derived from an EMBL/GenBank/DDBJ whole genome shotgun (WGS) entry which is preliminary data.</text>
</comment>
<evidence type="ECO:0000313" key="3">
    <source>
        <dbReference type="Proteomes" id="UP001403385"/>
    </source>
</evidence>
<organism evidence="2 3">
    <name type="scientific">Rapidithrix thailandica</name>
    <dbReference type="NCBI Taxonomy" id="413964"/>
    <lineage>
        <taxon>Bacteria</taxon>
        <taxon>Pseudomonadati</taxon>
        <taxon>Bacteroidota</taxon>
        <taxon>Cytophagia</taxon>
        <taxon>Cytophagales</taxon>
        <taxon>Flammeovirgaceae</taxon>
        <taxon>Rapidithrix</taxon>
    </lineage>
</organism>
<evidence type="ECO:0000256" key="1">
    <source>
        <dbReference type="SAM" id="SignalP"/>
    </source>
</evidence>
<dbReference type="RefSeq" id="WP_346821558.1">
    <property type="nucleotide sequence ID" value="NZ_JBDKWZ010000006.1"/>
</dbReference>
<gene>
    <name evidence="2" type="ORF">AAG747_12745</name>
</gene>
<accession>A0AAW9SDM6</accession>
<keyword evidence="3" id="KW-1185">Reference proteome</keyword>
<name>A0AAW9SDM6_9BACT</name>
<dbReference type="AlphaFoldDB" id="A0AAW9SDM6"/>
<dbReference type="InterPro" id="IPR046495">
    <property type="entry name" value="DUF6588"/>
</dbReference>
<reference evidence="2 3" key="1">
    <citation type="submission" date="2024-04" db="EMBL/GenBank/DDBJ databases">
        <title>Novel genus in family Flammeovirgaceae.</title>
        <authorList>
            <person name="Nguyen T.H."/>
            <person name="Vuong T.Q."/>
            <person name="Le H."/>
            <person name="Kim S.-G."/>
        </authorList>
    </citation>
    <scope>NUCLEOTIDE SEQUENCE [LARGE SCALE GENOMIC DNA]</scope>
    <source>
        <strain evidence="2 3">JCM 23209</strain>
    </source>
</reference>
<evidence type="ECO:0000313" key="2">
    <source>
        <dbReference type="EMBL" id="MEN7548781.1"/>
    </source>
</evidence>
<feature type="chain" id="PRO_5043903353" evidence="1">
    <location>
        <begin position="26"/>
        <end position="302"/>
    </location>
</feature>
<proteinExistence type="predicted"/>
<sequence>MIKKSLRILFSLLVISGFLSYRASAQKIEDFLQRYTSENGSGYMQPMVYTLGGNLNSGFIHSAKIPKKGLRVSIGLTAMSAMIKDKHKTFSATTDGDFRPVSTIDAPTIFGSPKGASIENEDGTVYNFPGGLGMNSMPLAVPQLSVGGIFGTEVSLRYFAQDLSDDLGNLKLLGLGLRHSVSQYFEALPLDVALAYYWQNVELDNLLEAKTNLIALQASKKFGPLTIYGGPGFETSSLDISYTYKSGDAEEVIDIELKKSSSLRFTAGAALKFGPFYLHSDYNLGKSNTLAVGLGFDIGTNK</sequence>
<keyword evidence="1" id="KW-0732">Signal</keyword>
<dbReference type="EMBL" id="JBDKWZ010000006">
    <property type="protein sequence ID" value="MEN7548781.1"/>
    <property type="molecule type" value="Genomic_DNA"/>
</dbReference>
<protein>
    <submittedName>
        <fullName evidence="2">DUF6588 family protein</fullName>
    </submittedName>
</protein>